<gene>
    <name evidence="1" type="ORF">S01H1_31451</name>
</gene>
<evidence type="ECO:0000313" key="1">
    <source>
        <dbReference type="EMBL" id="GAF90512.1"/>
    </source>
</evidence>
<feature type="non-terminal residue" evidence="1">
    <location>
        <position position="1"/>
    </location>
</feature>
<accession>X0TQU5</accession>
<comment type="caution">
    <text evidence="1">The sequence shown here is derived from an EMBL/GenBank/DDBJ whole genome shotgun (WGS) entry which is preliminary data.</text>
</comment>
<dbReference type="EMBL" id="BARS01019403">
    <property type="protein sequence ID" value="GAF90512.1"/>
    <property type="molecule type" value="Genomic_DNA"/>
</dbReference>
<reference evidence="1" key="1">
    <citation type="journal article" date="2014" name="Front. Microbiol.">
        <title>High frequency of phylogenetically diverse reductive dehalogenase-homologous genes in deep subseafloor sedimentary metagenomes.</title>
        <authorList>
            <person name="Kawai M."/>
            <person name="Futagami T."/>
            <person name="Toyoda A."/>
            <person name="Takaki Y."/>
            <person name="Nishi S."/>
            <person name="Hori S."/>
            <person name="Arai W."/>
            <person name="Tsubouchi T."/>
            <person name="Morono Y."/>
            <person name="Uchiyama I."/>
            <person name="Ito T."/>
            <person name="Fujiyama A."/>
            <person name="Inagaki F."/>
            <person name="Takami H."/>
        </authorList>
    </citation>
    <scope>NUCLEOTIDE SEQUENCE</scope>
    <source>
        <strain evidence="1">Expedition CK06-06</strain>
    </source>
</reference>
<organism evidence="1">
    <name type="scientific">marine sediment metagenome</name>
    <dbReference type="NCBI Taxonomy" id="412755"/>
    <lineage>
        <taxon>unclassified sequences</taxon>
        <taxon>metagenomes</taxon>
        <taxon>ecological metagenomes</taxon>
    </lineage>
</organism>
<name>X0TQU5_9ZZZZ</name>
<proteinExistence type="predicted"/>
<protein>
    <submittedName>
        <fullName evidence="1">Uncharacterized protein</fullName>
    </submittedName>
</protein>
<dbReference type="AlphaFoldDB" id="X0TQU5"/>
<sequence length="108" mass="13015">RRHKQGRENLNRLREEIGLEPMPDVWHNLDFDERNLIPFLKEYYKIEKDIRFGFYDVLTRVNYPSCVKPDEPKYATNYQAVAEKLYYAVDGTAFDKYSREACFLLIKK</sequence>